<gene>
    <name evidence="1" type="ORF">F4821DRAFT_133334</name>
</gene>
<proteinExistence type="predicted"/>
<reference evidence="1 2" key="1">
    <citation type="journal article" date="2022" name="New Phytol.">
        <title>Ecological generalism drives hyperdiversity of secondary metabolite gene clusters in xylarialean endophytes.</title>
        <authorList>
            <person name="Franco M.E.E."/>
            <person name="Wisecaver J.H."/>
            <person name="Arnold A.E."/>
            <person name="Ju Y.M."/>
            <person name="Slot J.C."/>
            <person name="Ahrendt S."/>
            <person name="Moore L.P."/>
            <person name="Eastman K.E."/>
            <person name="Scott K."/>
            <person name="Konkel Z."/>
            <person name="Mondo S.J."/>
            <person name="Kuo A."/>
            <person name="Hayes R.D."/>
            <person name="Haridas S."/>
            <person name="Andreopoulos B."/>
            <person name="Riley R."/>
            <person name="LaButti K."/>
            <person name="Pangilinan J."/>
            <person name="Lipzen A."/>
            <person name="Amirebrahimi M."/>
            <person name="Yan J."/>
            <person name="Adam C."/>
            <person name="Keymanesh K."/>
            <person name="Ng V."/>
            <person name="Louie K."/>
            <person name="Northen T."/>
            <person name="Drula E."/>
            <person name="Henrissat B."/>
            <person name="Hsieh H.M."/>
            <person name="Youens-Clark K."/>
            <person name="Lutzoni F."/>
            <person name="Miadlikowska J."/>
            <person name="Eastwood D.C."/>
            <person name="Hamelin R.C."/>
            <person name="Grigoriev I.V."/>
            <person name="U'Ren J.M."/>
        </authorList>
    </citation>
    <scope>NUCLEOTIDE SEQUENCE [LARGE SCALE GENOMIC DNA]</scope>
    <source>
        <strain evidence="1 2">ER1909</strain>
    </source>
</reference>
<evidence type="ECO:0000313" key="2">
    <source>
        <dbReference type="Proteomes" id="UP001497680"/>
    </source>
</evidence>
<dbReference type="EMBL" id="MU394318">
    <property type="protein sequence ID" value="KAI6086200.1"/>
    <property type="molecule type" value="Genomic_DNA"/>
</dbReference>
<organism evidence="1 2">
    <name type="scientific">Hypoxylon rubiginosum</name>
    <dbReference type="NCBI Taxonomy" id="110542"/>
    <lineage>
        <taxon>Eukaryota</taxon>
        <taxon>Fungi</taxon>
        <taxon>Dikarya</taxon>
        <taxon>Ascomycota</taxon>
        <taxon>Pezizomycotina</taxon>
        <taxon>Sordariomycetes</taxon>
        <taxon>Xylariomycetidae</taxon>
        <taxon>Xylariales</taxon>
        <taxon>Hypoxylaceae</taxon>
        <taxon>Hypoxylon</taxon>
    </lineage>
</organism>
<comment type="caution">
    <text evidence="1">The sequence shown here is derived from an EMBL/GenBank/DDBJ whole genome shotgun (WGS) entry which is preliminary data.</text>
</comment>
<name>A0ACC0D1I9_9PEZI</name>
<keyword evidence="2" id="KW-1185">Reference proteome</keyword>
<protein>
    <submittedName>
        <fullName evidence="1">Uncharacterized protein</fullName>
    </submittedName>
</protein>
<dbReference type="Proteomes" id="UP001497680">
    <property type="component" value="Unassembled WGS sequence"/>
</dbReference>
<evidence type="ECO:0000313" key="1">
    <source>
        <dbReference type="EMBL" id="KAI6086200.1"/>
    </source>
</evidence>
<accession>A0ACC0D1I9</accession>
<sequence>MWPRFINRQLVSSFRGVAARHFGSQHSVAAKLTLTLPTKASKQAVVDELKLHRSKVPSQPSGISNGTSDYEAAIFASPDFATWLEDETFMSSILEALFEENIDQRANSRGGINVLSAVADGLTPKQLFGKPQTGFSVLYGSNPILPDLWNDKEFGSNVDRDNESSVSFISRPLPGSIGQLETTLPLANTIFQNGRLSTLFASKWQRSNNKSLTLNAMREKISQTIRPSIDRVDHTYPLLPLLPLTPPRKVVAGLGNIVRQVEINGSATPASKELEGLIPKVFDVRTKLDESYTPRPIGVWCWVIPPNVVDEQSLSDLKVFRAEPTQSEAELSLDVMPTFSKLLSSGCRLHKILSGGGGWGAKQGLLSLDPQTNYYLSDQDDIEMFIKAFQERDSPDSYEGLVTPGSYLMFCIEPHWTQKEARLSQQLAPITGLGVAPNNDEDANPTNSPDKIEVIDDHFGIVSKSGIFLKSTNEFNLESARSDSTPRPPFTTKVDVPQASLLL</sequence>